<dbReference type="Gene3D" id="2.60.40.720">
    <property type="match status" value="1"/>
</dbReference>
<evidence type="ECO:0000256" key="5">
    <source>
        <dbReference type="SAM" id="MobiDB-lite"/>
    </source>
</evidence>
<evidence type="ECO:0000256" key="1">
    <source>
        <dbReference type="ARBA" id="ARBA00004123"/>
    </source>
</evidence>
<proteinExistence type="predicted"/>
<dbReference type="InterPro" id="IPR000040">
    <property type="entry name" value="AML1_Runt"/>
</dbReference>
<feature type="region of interest" description="Disordered" evidence="5">
    <location>
        <begin position="1"/>
        <end position="23"/>
    </location>
</feature>
<protein>
    <submittedName>
        <fullName evidence="8">Runt-related transcription factor 1-like isoform X1</fullName>
    </submittedName>
</protein>
<keyword evidence="7" id="KW-1185">Reference proteome</keyword>
<dbReference type="InterPro" id="IPR012346">
    <property type="entry name" value="p53/RUNT-type_TF_DNA-bd_sf"/>
</dbReference>
<reference evidence="8" key="1">
    <citation type="submission" date="2025-08" db="UniProtKB">
        <authorList>
            <consortium name="RefSeq"/>
        </authorList>
    </citation>
    <scope>IDENTIFICATION</scope>
    <source>
        <tissue evidence="8">Whole Larva</tissue>
    </source>
</reference>
<evidence type="ECO:0000259" key="6">
    <source>
        <dbReference type="PROSITE" id="PS51062"/>
    </source>
</evidence>
<name>A0ABM1M8X0_NICVS</name>
<dbReference type="PROSITE" id="PS51062">
    <property type="entry name" value="RUNT"/>
    <property type="match status" value="1"/>
</dbReference>
<evidence type="ECO:0000256" key="4">
    <source>
        <dbReference type="ARBA" id="ARBA00023242"/>
    </source>
</evidence>
<dbReference type="RefSeq" id="XP_017771020.1">
    <property type="nucleotide sequence ID" value="XM_017915531.1"/>
</dbReference>
<keyword evidence="3" id="KW-0804">Transcription</keyword>
<dbReference type="PRINTS" id="PR00967">
    <property type="entry name" value="ONCOGENEAML1"/>
</dbReference>
<feature type="compositionally biased region" description="Low complexity" evidence="5">
    <location>
        <begin position="1"/>
        <end position="17"/>
    </location>
</feature>
<sequence>MHLPVSLNNLSSGSSSSEDAWPKVGTRMCEPSSGGYASSQDLWWTEHLVLEAQQEHPDKLVRTGSPYFLCSALPTHWRSNKTLPVAFKVVALGDVGDGTVVTVKAGNDENYCAELRNCTAVMKNQVAKFNDLRFVGRSGRGKSFTITITISTSPPQVTTYNKAIKVTVDGPREPRSKTIDGQHTQRPYIDTAFQSQLRFLDFKRKTTSLTQPSEIPSQPSYVHENQDVPTSLNGGVGHCPSSWPEYPTPYPGYSPPQPPGYYDHHQDNSQALSSLPTVLPEAQHEYVNTSLTSPPTSFNSAKAELDQMNICTSPRYTDPNAYCPNNWTPSANYPSNYNYYPLNNNPQQIANPTTMVYTPYLYSTINQNQIHLHVHSSPEKNEHQNYTESLAPIRVCTDVLSQTDTSMQPQIERTPVTDPNNVWRPY</sequence>
<accession>A0ABM1M8X0</accession>
<evidence type="ECO:0000313" key="8">
    <source>
        <dbReference type="RefSeq" id="XP_017771020.1"/>
    </source>
</evidence>
<dbReference type="GeneID" id="108558569"/>
<dbReference type="InterPro" id="IPR008967">
    <property type="entry name" value="p53-like_TF_DNA-bd_sf"/>
</dbReference>
<evidence type="ECO:0000313" key="7">
    <source>
        <dbReference type="Proteomes" id="UP000695000"/>
    </source>
</evidence>
<evidence type="ECO:0000256" key="2">
    <source>
        <dbReference type="ARBA" id="ARBA00023015"/>
    </source>
</evidence>
<dbReference type="PANTHER" id="PTHR11950:SF49">
    <property type="entry name" value="PROTEIN LOZENGE"/>
    <property type="match status" value="1"/>
</dbReference>
<organism evidence="7 8">
    <name type="scientific">Nicrophorus vespilloides</name>
    <name type="common">Boreal carrion beetle</name>
    <dbReference type="NCBI Taxonomy" id="110193"/>
    <lineage>
        <taxon>Eukaryota</taxon>
        <taxon>Metazoa</taxon>
        <taxon>Ecdysozoa</taxon>
        <taxon>Arthropoda</taxon>
        <taxon>Hexapoda</taxon>
        <taxon>Insecta</taxon>
        <taxon>Pterygota</taxon>
        <taxon>Neoptera</taxon>
        <taxon>Endopterygota</taxon>
        <taxon>Coleoptera</taxon>
        <taxon>Polyphaga</taxon>
        <taxon>Staphyliniformia</taxon>
        <taxon>Silphidae</taxon>
        <taxon>Nicrophorinae</taxon>
        <taxon>Nicrophorus</taxon>
    </lineage>
</organism>
<evidence type="ECO:0000256" key="3">
    <source>
        <dbReference type="ARBA" id="ARBA00023163"/>
    </source>
</evidence>
<dbReference type="InterPro" id="IPR013524">
    <property type="entry name" value="Runt_dom"/>
</dbReference>
<gene>
    <name evidence="8" type="primary">LOC108558569</name>
</gene>
<comment type="subcellular location">
    <subcellularLocation>
        <location evidence="1">Nucleus</location>
    </subcellularLocation>
</comment>
<feature type="domain" description="Runt" evidence="6">
    <location>
        <begin position="48"/>
        <end position="176"/>
    </location>
</feature>
<dbReference type="PANTHER" id="PTHR11950">
    <property type="entry name" value="RUNT RELATED"/>
    <property type="match status" value="1"/>
</dbReference>
<keyword evidence="2" id="KW-0805">Transcription regulation</keyword>
<keyword evidence="4" id="KW-0539">Nucleus</keyword>
<dbReference type="Proteomes" id="UP000695000">
    <property type="component" value="Unplaced"/>
</dbReference>
<dbReference type="Pfam" id="PF00853">
    <property type="entry name" value="Runt"/>
    <property type="match status" value="1"/>
</dbReference>
<dbReference type="SUPFAM" id="SSF49417">
    <property type="entry name" value="p53-like transcription factors"/>
    <property type="match status" value="1"/>
</dbReference>